<reference evidence="1 2" key="1">
    <citation type="submission" date="2024-02" db="EMBL/GenBank/DDBJ databases">
        <title>The Genome Sequence of Enterococcus sp. DIV0159.</title>
        <authorList>
            <person name="Earl A."/>
            <person name="Manson A."/>
            <person name="Gilmore M."/>
            <person name="Sanders J."/>
            <person name="Shea T."/>
            <person name="Howe W."/>
            <person name="Livny J."/>
            <person name="Cuomo C."/>
            <person name="Neafsey D."/>
            <person name="Birren B."/>
        </authorList>
    </citation>
    <scope>NUCLEOTIDE SEQUENCE [LARGE SCALE GENOMIC DNA]</scope>
    <source>
        <strain evidence="1 2">665A</strain>
    </source>
</reference>
<organism evidence="1 2">
    <name type="scientific">Candidatus Enterococcus ferrettii</name>
    <dbReference type="NCBI Taxonomy" id="2815324"/>
    <lineage>
        <taxon>Bacteria</taxon>
        <taxon>Bacillati</taxon>
        <taxon>Bacillota</taxon>
        <taxon>Bacilli</taxon>
        <taxon>Lactobacillales</taxon>
        <taxon>Enterococcaceae</taxon>
        <taxon>Enterococcus</taxon>
    </lineage>
</organism>
<proteinExistence type="predicted"/>
<evidence type="ECO:0000313" key="1">
    <source>
        <dbReference type="EMBL" id="MEO1771853.1"/>
    </source>
</evidence>
<dbReference type="RefSeq" id="WP_207702586.1">
    <property type="nucleotide sequence ID" value="NZ_JAFREL020000003.1"/>
</dbReference>
<dbReference type="Proteomes" id="UP000664357">
    <property type="component" value="Unassembled WGS sequence"/>
</dbReference>
<keyword evidence="2" id="KW-1185">Reference proteome</keyword>
<comment type="caution">
    <text evidence="1">The sequence shown here is derived from an EMBL/GenBank/DDBJ whole genome shotgun (WGS) entry which is preliminary data.</text>
</comment>
<accession>A0ABV0EW71</accession>
<gene>
    <name evidence="1" type="ORF">JZO67_003835</name>
</gene>
<name>A0ABV0EW71_9ENTE</name>
<evidence type="ECO:0000313" key="2">
    <source>
        <dbReference type="Proteomes" id="UP000664357"/>
    </source>
</evidence>
<dbReference type="EMBL" id="JAFREL020000003">
    <property type="protein sequence ID" value="MEO1771853.1"/>
    <property type="molecule type" value="Genomic_DNA"/>
</dbReference>
<sequence>MKELEQDYIIWWEDNMEGGLDIVLKEFKHLFSLSDIPSIFIPLLYKFKKNSQVKNWDREIYRFSKNKIKEIESALGEERTLSILLENMSIIISIYENIIDLEKRIDLMNKYNGSEQDKAKIFSVSIFNDLLNKAFSNSLKLYIEFYSEIEGKNLYQKNLGPQIECLSSPKRGFGTFTNLASEPGIRNAMSHDGVRYKGTEILFLYNRGQEKFQEQKSIYDFKKNMLDLFDGTSAALLSWIAYLCERNCSYEELKANIQQKDASVFIEKLNFSTMTINCTKIEEVNIHDETEIKKQINMEFENPEIEMNSKLFFGINSAKKIFIDRHLSDLDSVMITFNSPKTLISFFRVQGSVLKALHKEEKTWEETVKSIIKSGDLIMFSENREERNESSDTFRFYPDLESDDYFVTEIEDISLEDQKRFKSVVYLKRAKRRNHVKEVVKSVINELKSIENHGFVSNSVKHGKMDADILYLPVYKKELPRGGGRPLIPENDNFVVLVQYDVNKKFPITNNFIDGDLKKRIEGPVEYKWNPNF</sequence>
<protein>
    <submittedName>
        <fullName evidence="1">Uncharacterized protein</fullName>
    </submittedName>
</protein>